<protein>
    <submittedName>
        <fullName evidence="1">Uncharacterized protein</fullName>
    </submittedName>
</protein>
<comment type="caution">
    <text evidence="1">The sequence shown here is derived from an EMBL/GenBank/DDBJ whole genome shotgun (WGS) entry which is preliminary data.</text>
</comment>
<evidence type="ECO:0000313" key="2">
    <source>
        <dbReference type="Proteomes" id="UP001601992"/>
    </source>
</evidence>
<reference evidence="1 2" key="1">
    <citation type="submission" date="2024-10" db="EMBL/GenBank/DDBJ databases">
        <title>The Natural Products Discovery Center: Release of the First 8490 Sequenced Strains for Exploring Actinobacteria Biosynthetic Diversity.</title>
        <authorList>
            <person name="Kalkreuter E."/>
            <person name="Kautsar S.A."/>
            <person name="Yang D."/>
            <person name="Bader C.D."/>
            <person name="Teijaro C.N."/>
            <person name="Fluegel L."/>
            <person name="Davis C.M."/>
            <person name="Simpson J.R."/>
            <person name="Lauterbach L."/>
            <person name="Steele A.D."/>
            <person name="Gui C."/>
            <person name="Meng S."/>
            <person name="Li G."/>
            <person name="Viehrig K."/>
            <person name="Ye F."/>
            <person name="Su P."/>
            <person name="Kiefer A.F."/>
            <person name="Nichols A."/>
            <person name="Cepeda A.J."/>
            <person name="Yan W."/>
            <person name="Fan B."/>
            <person name="Jiang Y."/>
            <person name="Adhikari A."/>
            <person name="Zheng C.-J."/>
            <person name="Schuster L."/>
            <person name="Cowan T.M."/>
            <person name="Smanski M.J."/>
            <person name="Chevrette M.G."/>
            <person name="De Carvalho L.P.S."/>
            <person name="Shen B."/>
        </authorList>
    </citation>
    <scope>NUCLEOTIDE SEQUENCE [LARGE SCALE GENOMIC DNA]</scope>
    <source>
        <strain evidence="1 2">NPDC002593</strain>
    </source>
</reference>
<organism evidence="1 2">
    <name type="scientific">Nocardia jiangxiensis</name>
    <dbReference type="NCBI Taxonomy" id="282685"/>
    <lineage>
        <taxon>Bacteria</taxon>
        <taxon>Bacillati</taxon>
        <taxon>Actinomycetota</taxon>
        <taxon>Actinomycetes</taxon>
        <taxon>Mycobacteriales</taxon>
        <taxon>Nocardiaceae</taxon>
        <taxon>Nocardia</taxon>
    </lineage>
</organism>
<sequence length="62" mass="6952">MAEILPPTDHAPLAVMSTELAHWIMQWHIDCPVTICAVKRQAKARLVQAQRLVPADQPHFGI</sequence>
<dbReference type="RefSeq" id="WP_040830479.1">
    <property type="nucleotide sequence ID" value="NZ_JBIAQY010000009.1"/>
</dbReference>
<evidence type="ECO:0000313" key="1">
    <source>
        <dbReference type="EMBL" id="MFF3571008.1"/>
    </source>
</evidence>
<dbReference type="EMBL" id="JBIAQY010000009">
    <property type="protein sequence ID" value="MFF3571008.1"/>
    <property type="molecule type" value="Genomic_DNA"/>
</dbReference>
<proteinExistence type="predicted"/>
<keyword evidence="2" id="KW-1185">Reference proteome</keyword>
<name>A0ABW6S3Z0_9NOCA</name>
<accession>A0ABW6S3Z0</accession>
<gene>
    <name evidence="1" type="ORF">ACFYXQ_24825</name>
</gene>
<dbReference type="Proteomes" id="UP001601992">
    <property type="component" value="Unassembled WGS sequence"/>
</dbReference>